<evidence type="ECO:0000313" key="4">
    <source>
        <dbReference type="EMBL" id="MFC5915732.1"/>
    </source>
</evidence>
<dbReference type="RefSeq" id="WP_344509646.1">
    <property type="nucleotide sequence ID" value="NZ_BAAATU010000009.1"/>
</dbReference>
<evidence type="ECO:0000256" key="3">
    <source>
        <dbReference type="SAM" id="SignalP"/>
    </source>
</evidence>
<keyword evidence="5" id="KW-1185">Reference proteome</keyword>
<evidence type="ECO:0000256" key="1">
    <source>
        <dbReference type="ARBA" id="ARBA00022729"/>
    </source>
</evidence>
<dbReference type="SUPFAM" id="SSF69318">
    <property type="entry name" value="Integrin alpha N-terminal domain"/>
    <property type="match status" value="1"/>
</dbReference>
<dbReference type="InterPro" id="IPR013517">
    <property type="entry name" value="FG-GAP"/>
</dbReference>
<feature type="chain" id="PRO_5046674952" evidence="3">
    <location>
        <begin position="35"/>
        <end position="639"/>
    </location>
</feature>
<evidence type="ECO:0000256" key="2">
    <source>
        <dbReference type="SAM" id="MobiDB-lite"/>
    </source>
</evidence>
<protein>
    <submittedName>
        <fullName evidence="4">FG-GAP-like repeat-containing protein</fullName>
    </submittedName>
</protein>
<comment type="caution">
    <text evidence="4">The sequence shown here is derived from an EMBL/GenBank/DDBJ whole genome shotgun (WGS) entry which is preliminary data.</text>
</comment>
<dbReference type="Proteomes" id="UP001596200">
    <property type="component" value="Unassembled WGS sequence"/>
</dbReference>
<feature type="region of interest" description="Disordered" evidence="2">
    <location>
        <begin position="229"/>
        <end position="267"/>
    </location>
</feature>
<evidence type="ECO:0000313" key="5">
    <source>
        <dbReference type="Proteomes" id="UP001596200"/>
    </source>
</evidence>
<dbReference type="EMBL" id="JBHSPU010000017">
    <property type="protein sequence ID" value="MFC5915732.1"/>
    <property type="molecule type" value="Genomic_DNA"/>
</dbReference>
<keyword evidence="1 3" id="KW-0732">Signal</keyword>
<proteinExistence type="predicted"/>
<dbReference type="Pfam" id="PF13517">
    <property type="entry name" value="FG-GAP_3"/>
    <property type="match status" value="1"/>
</dbReference>
<dbReference type="Gene3D" id="2.130.10.130">
    <property type="entry name" value="Integrin alpha, N-terminal"/>
    <property type="match status" value="1"/>
</dbReference>
<name>A0ABW1GPF3_9ACTN</name>
<feature type="region of interest" description="Disordered" evidence="2">
    <location>
        <begin position="62"/>
        <end position="115"/>
    </location>
</feature>
<gene>
    <name evidence="4" type="ORF">ACFP1B_20235</name>
</gene>
<dbReference type="InterPro" id="IPR028994">
    <property type="entry name" value="Integrin_alpha_N"/>
</dbReference>
<sequence length="639" mass="66065">MRFPRGKYRQINKKSVTASLACALVLAIPQHAAASGGSPDGGTPARNRSLVLDATSTVTEAAGNARPDITPGLRAADGSDAYGREKPGTGPAALSTGHNAVPDVPTGLDTSPSSGGCPASGPFVSIGNTDVTLNAKVVDPDGGTLNARFDLWATGRHPDEDPDGVLIVSARVSATSGTVASLRVPKDTLRQYLTAADGNFSWRVRAEDSTSQSAWAPAADGPGCRFVFDPDRPSAPPTVKSTDFPDASGGRPQETGEVRKPGTFIVGDGGVDDVTSYEYWTDWATAPRSVAPTADLDGDGRKDGEITLVPPTAGPHTLNVRSLDAAGNRSDLTPYRFWVDGPAAPDGPGDLDGDGIADLYGVRANGELVLHPGQGDGRVGAATVAASTNFDGATLTHRGDWTGDGYEDLIAALPGDDGGKSLYLFPNNGTGYACTSPGEQATEQSPPCTEGAQRLQVFDGRNNHWAAADQILAIGDVDGPQDIDGDGTADVPGFPDLLVKEGNRLWLYFGSPAHYLDMDRDPVLLGEGPWADYDLVAPGDRTGNGHVDLIARDRNTGQLRLFEGTGYSGEGLGSESASVVLDTGWTPADRPLLTAAPDAGGGSAAGLWATGDDDRLRFYPDVPGSGVTVEGPLGLQALS</sequence>
<accession>A0ABW1GPF3</accession>
<reference evidence="5" key="1">
    <citation type="journal article" date="2019" name="Int. J. Syst. Evol. Microbiol.">
        <title>The Global Catalogue of Microorganisms (GCM) 10K type strain sequencing project: providing services to taxonomists for standard genome sequencing and annotation.</title>
        <authorList>
            <consortium name="The Broad Institute Genomics Platform"/>
            <consortium name="The Broad Institute Genome Sequencing Center for Infectious Disease"/>
            <person name="Wu L."/>
            <person name="Ma J."/>
        </authorList>
    </citation>
    <scope>NUCLEOTIDE SEQUENCE [LARGE SCALE GENOMIC DNA]</scope>
    <source>
        <strain evidence="5">JCM 4147</strain>
    </source>
</reference>
<organism evidence="4 5">
    <name type="scientific">Streptomyces pulveraceus</name>
    <dbReference type="NCBI Taxonomy" id="68258"/>
    <lineage>
        <taxon>Bacteria</taxon>
        <taxon>Bacillati</taxon>
        <taxon>Actinomycetota</taxon>
        <taxon>Actinomycetes</taxon>
        <taxon>Kitasatosporales</taxon>
        <taxon>Streptomycetaceae</taxon>
        <taxon>Streptomyces</taxon>
    </lineage>
</organism>
<feature type="signal peptide" evidence="3">
    <location>
        <begin position="1"/>
        <end position="34"/>
    </location>
</feature>